<dbReference type="SUPFAM" id="SSF52058">
    <property type="entry name" value="L domain-like"/>
    <property type="match status" value="1"/>
</dbReference>
<dbReference type="Pfam" id="PF13855">
    <property type="entry name" value="LRR_8"/>
    <property type="match status" value="1"/>
</dbReference>
<dbReference type="InterPro" id="IPR050333">
    <property type="entry name" value="SLRP"/>
</dbReference>
<dbReference type="AlphaFoldDB" id="A0AAV4P3B7"/>
<dbReference type="InterPro" id="IPR032675">
    <property type="entry name" value="LRR_dom_sf"/>
</dbReference>
<sequence length="142" mass="16212">MGRKLFVKCQRITNMSELENLFNDDLNYKPVSVLKLVHCEARISLYDLNLQFTAFSTIPKAINNLKYLKNLFITDGKLTQIGPELQNMASLQSLKLARNHIRQVSSKAFSRTLNVKVIDLSHNELIHLHPGTFNECAALKKN</sequence>
<evidence type="ECO:0000313" key="4">
    <source>
        <dbReference type="Proteomes" id="UP001054945"/>
    </source>
</evidence>
<keyword evidence="1" id="KW-0433">Leucine-rich repeat</keyword>
<dbReference type="PANTHER" id="PTHR45712">
    <property type="entry name" value="AGAP008170-PA"/>
    <property type="match status" value="1"/>
</dbReference>
<dbReference type="EMBL" id="BPLR01003938">
    <property type="protein sequence ID" value="GIX90404.1"/>
    <property type="molecule type" value="Genomic_DNA"/>
</dbReference>
<dbReference type="InterPro" id="IPR001611">
    <property type="entry name" value="Leu-rich_rpt"/>
</dbReference>
<dbReference type="InterPro" id="IPR003591">
    <property type="entry name" value="Leu-rich_rpt_typical-subtyp"/>
</dbReference>
<dbReference type="Gene3D" id="3.80.10.10">
    <property type="entry name" value="Ribonuclease Inhibitor"/>
    <property type="match status" value="1"/>
</dbReference>
<dbReference type="SMART" id="SM00369">
    <property type="entry name" value="LRR_TYP"/>
    <property type="match status" value="2"/>
</dbReference>
<evidence type="ECO:0000313" key="3">
    <source>
        <dbReference type="EMBL" id="GIX90404.1"/>
    </source>
</evidence>
<evidence type="ECO:0000256" key="1">
    <source>
        <dbReference type="ARBA" id="ARBA00022614"/>
    </source>
</evidence>
<name>A0AAV4P3B7_CAEEX</name>
<reference evidence="3 4" key="1">
    <citation type="submission" date="2021-06" db="EMBL/GenBank/DDBJ databases">
        <title>Caerostris extrusa draft genome.</title>
        <authorList>
            <person name="Kono N."/>
            <person name="Arakawa K."/>
        </authorList>
    </citation>
    <scope>NUCLEOTIDE SEQUENCE [LARGE SCALE GENOMIC DNA]</scope>
</reference>
<dbReference type="PANTHER" id="PTHR45712:SF22">
    <property type="entry name" value="INSULIN-LIKE GROWTH FACTOR-BINDING PROTEIN COMPLEX ACID LABILE SUBUNIT"/>
    <property type="match status" value="1"/>
</dbReference>
<keyword evidence="4" id="KW-1185">Reference proteome</keyword>
<protein>
    <submittedName>
        <fullName evidence="3">Uncharacterized protein</fullName>
    </submittedName>
</protein>
<organism evidence="3 4">
    <name type="scientific">Caerostris extrusa</name>
    <name type="common">Bark spider</name>
    <name type="synonym">Caerostris bankana</name>
    <dbReference type="NCBI Taxonomy" id="172846"/>
    <lineage>
        <taxon>Eukaryota</taxon>
        <taxon>Metazoa</taxon>
        <taxon>Ecdysozoa</taxon>
        <taxon>Arthropoda</taxon>
        <taxon>Chelicerata</taxon>
        <taxon>Arachnida</taxon>
        <taxon>Araneae</taxon>
        <taxon>Araneomorphae</taxon>
        <taxon>Entelegynae</taxon>
        <taxon>Araneoidea</taxon>
        <taxon>Araneidae</taxon>
        <taxon>Caerostris</taxon>
    </lineage>
</organism>
<keyword evidence="2" id="KW-0677">Repeat</keyword>
<gene>
    <name evidence="3" type="ORF">CEXT_385121</name>
</gene>
<evidence type="ECO:0000256" key="2">
    <source>
        <dbReference type="ARBA" id="ARBA00022737"/>
    </source>
</evidence>
<accession>A0AAV4P3B7</accession>
<dbReference type="Proteomes" id="UP001054945">
    <property type="component" value="Unassembled WGS sequence"/>
</dbReference>
<comment type="caution">
    <text evidence="3">The sequence shown here is derived from an EMBL/GenBank/DDBJ whole genome shotgun (WGS) entry which is preliminary data.</text>
</comment>
<proteinExistence type="predicted"/>